<evidence type="ECO:0000256" key="2">
    <source>
        <dbReference type="ARBA" id="ARBA00023043"/>
    </source>
</evidence>
<dbReference type="SUPFAM" id="SSF48403">
    <property type="entry name" value="Ankyrin repeat"/>
    <property type="match status" value="1"/>
</dbReference>
<sequence>MFGDTFTWSLLHAAAYHGNSKAVKLLMTVDGADVEARDTWYQGTPLAWAAFSGHEPVCRLLIEVYGASPHTQNSKGQVPADLLSDPNDKRWRGLLFDVRPRQGLAVSICLFLFFSFHSSRVARLCSMRRSLLLFRFLFLFLFISAFASDFRKTGKPATRRRRRQPQAAAPADDACGGADAIEARTGGPIASHRPTHRASDVRSPTDEKAPRNHYRPSSVDAGRRRRRSGRKPRRRGRRRRSHLERELSKGETEARSVQ</sequence>
<keyword evidence="6" id="KW-1185">Reference proteome</keyword>
<dbReference type="GO" id="GO:0004842">
    <property type="term" value="F:ubiquitin-protein transferase activity"/>
    <property type="evidence" value="ECO:0007669"/>
    <property type="project" value="TreeGrafter"/>
</dbReference>
<proteinExistence type="predicted"/>
<dbReference type="InterPro" id="IPR002110">
    <property type="entry name" value="Ankyrin_rpt"/>
</dbReference>
<feature type="compositionally biased region" description="Low complexity" evidence="3">
    <location>
        <begin position="165"/>
        <end position="180"/>
    </location>
</feature>
<keyword evidence="4" id="KW-0472">Membrane</keyword>
<evidence type="ECO:0000256" key="3">
    <source>
        <dbReference type="SAM" id="MobiDB-lite"/>
    </source>
</evidence>
<comment type="caution">
    <text evidence="5">The sequence shown here is derived from an EMBL/GenBank/DDBJ whole genome shotgun (WGS) entry which is preliminary data.</text>
</comment>
<dbReference type="Proteomes" id="UP000673691">
    <property type="component" value="Unassembled WGS sequence"/>
</dbReference>
<dbReference type="PANTHER" id="PTHR24171">
    <property type="entry name" value="ANKYRIN REPEAT DOMAIN-CONTAINING PROTEIN 39-RELATED"/>
    <property type="match status" value="1"/>
</dbReference>
<dbReference type="Gene3D" id="1.25.40.20">
    <property type="entry name" value="Ankyrin repeat-containing domain"/>
    <property type="match status" value="1"/>
</dbReference>
<dbReference type="PANTHER" id="PTHR24171:SF8">
    <property type="entry name" value="BRCA1-ASSOCIATED RING DOMAIN PROTEIN 1"/>
    <property type="match status" value="1"/>
</dbReference>
<evidence type="ECO:0000256" key="1">
    <source>
        <dbReference type="ARBA" id="ARBA00022737"/>
    </source>
</evidence>
<feature type="compositionally biased region" description="Basic residues" evidence="3">
    <location>
        <begin position="153"/>
        <end position="164"/>
    </location>
</feature>
<feature type="compositionally biased region" description="Basic residues" evidence="3">
    <location>
        <begin position="223"/>
        <end position="242"/>
    </location>
</feature>
<keyword evidence="4" id="KW-0812">Transmembrane</keyword>
<evidence type="ECO:0000313" key="6">
    <source>
        <dbReference type="Proteomes" id="UP000673691"/>
    </source>
</evidence>
<feature type="transmembrane region" description="Helical" evidence="4">
    <location>
        <begin position="102"/>
        <end position="119"/>
    </location>
</feature>
<gene>
    <name evidence="5" type="ORF">BJ554DRAFT_820</name>
</gene>
<reference evidence="5 6" key="1">
    <citation type="journal article" name="Sci. Rep.">
        <title>Genome-scale phylogenetic analyses confirm Olpidium as the closest living zoosporic fungus to the non-flagellated, terrestrial fungi.</title>
        <authorList>
            <person name="Chang Y."/>
            <person name="Rochon D."/>
            <person name="Sekimoto S."/>
            <person name="Wang Y."/>
            <person name="Chovatia M."/>
            <person name="Sandor L."/>
            <person name="Salamov A."/>
            <person name="Grigoriev I.V."/>
            <person name="Stajich J.E."/>
            <person name="Spatafora J.W."/>
        </authorList>
    </citation>
    <scope>NUCLEOTIDE SEQUENCE [LARGE SCALE GENOMIC DNA]</scope>
    <source>
        <strain evidence="5">S191</strain>
    </source>
</reference>
<dbReference type="EMBL" id="JAEFCI010007775">
    <property type="protein sequence ID" value="KAG5458875.1"/>
    <property type="molecule type" value="Genomic_DNA"/>
</dbReference>
<protein>
    <submittedName>
        <fullName evidence="5">Uncharacterized protein</fullName>
    </submittedName>
</protein>
<evidence type="ECO:0000256" key="4">
    <source>
        <dbReference type="SAM" id="Phobius"/>
    </source>
</evidence>
<dbReference type="AlphaFoldDB" id="A0A8H7ZT76"/>
<feature type="compositionally biased region" description="Basic and acidic residues" evidence="3">
    <location>
        <begin position="197"/>
        <end position="210"/>
    </location>
</feature>
<keyword evidence="2" id="KW-0040">ANK repeat</keyword>
<name>A0A8H7ZT76_9FUNG</name>
<accession>A0A8H7ZT76</accession>
<dbReference type="OrthoDB" id="6017at2759"/>
<evidence type="ECO:0000313" key="5">
    <source>
        <dbReference type="EMBL" id="KAG5458875.1"/>
    </source>
</evidence>
<keyword evidence="4" id="KW-1133">Transmembrane helix</keyword>
<dbReference type="SMART" id="SM00248">
    <property type="entry name" value="ANK"/>
    <property type="match status" value="2"/>
</dbReference>
<dbReference type="Pfam" id="PF12796">
    <property type="entry name" value="Ank_2"/>
    <property type="match status" value="1"/>
</dbReference>
<dbReference type="InterPro" id="IPR036770">
    <property type="entry name" value="Ankyrin_rpt-contain_sf"/>
</dbReference>
<feature type="compositionally biased region" description="Basic and acidic residues" evidence="3">
    <location>
        <begin position="243"/>
        <end position="258"/>
    </location>
</feature>
<feature type="region of interest" description="Disordered" evidence="3">
    <location>
        <begin position="153"/>
        <end position="258"/>
    </location>
</feature>
<organism evidence="5 6">
    <name type="scientific">Olpidium bornovanus</name>
    <dbReference type="NCBI Taxonomy" id="278681"/>
    <lineage>
        <taxon>Eukaryota</taxon>
        <taxon>Fungi</taxon>
        <taxon>Fungi incertae sedis</taxon>
        <taxon>Olpidiomycota</taxon>
        <taxon>Olpidiomycotina</taxon>
        <taxon>Olpidiomycetes</taxon>
        <taxon>Olpidiales</taxon>
        <taxon>Olpidiaceae</taxon>
        <taxon>Olpidium</taxon>
    </lineage>
</organism>
<dbReference type="GO" id="GO:0085020">
    <property type="term" value="P:protein K6-linked ubiquitination"/>
    <property type="evidence" value="ECO:0007669"/>
    <property type="project" value="TreeGrafter"/>
</dbReference>
<feature type="transmembrane region" description="Helical" evidence="4">
    <location>
        <begin position="131"/>
        <end position="150"/>
    </location>
</feature>
<keyword evidence="1" id="KW-0677">Repeat</keyword>